<evidence type="ECO:0000259" key="8">
    <source>
        <dbReference type="PROSITE" id="PS51503"/>
    </source>
</evidence>
<accession>A0A0C3AS50</accession>
<keyword evidence="4" id="KW-0496">Mitochondrion</keyword>
<keyword evidence="5 7" id="KW-0472">Membrane</keyword>
<sequence>MESTTHVQAVQDTSDTEIVPWSEKVWRKSKEEPLVPLGAIATTGALTMAILSFRKRQSWNMQYWMRARVAAQAFTVGAMCMYYYGTKPGEVEKTRHLDEVSAKREDRESKDRQEFLTRLKSAEDQWKEDQSGGQEPVAERGPATPDVNPVQGRSVQPPNSGASWWTSWLWSGSVKQSSNAKDDKST</sequence>
<dbReference type="EMBL" id="KN822011">
    <property type="protein sequence ID" value="KIM67762.1"/>
    <property type="molecule type" value="Genomic_DNA"/>
</dbReference>
<dbReference type="PANTHER" id="PTHR12297">
    <property type="entry name" value="HYPOXIA-INDUCBILE GENE 1 HIG1 -RELATED"/>
    <property type="match status" value="1"/>
</dbReference>
<dbReference type="OrthoDB" id="6604018at2759"/>
<evidence type="ECO:0000313" key="10">
    <source>
        <dbReference type="Proteomes" id="UP000053989"/>
    </source>
</evidence>
<dbReference type="HOGENOM" id="CLU_087356_2_0_1"/>
<dbReference type="GO" id="GO:0031966">
    <property type="term" value="C:mitochondrial membrane"/>
    <property type="evidence" value="ECO:0007669"/>
    <property type="project" value="UniProtKB-SubCell"/>
</dbReference>
<name>A0A0C3AS50_9AGAM</name>
<proteinExistence type="predicted"/>
<dbReference type="PANTHER" id="PTHR12297:SF3">
    <property type="entry name" value="HIG1 DOMAIN FAMILY MEMBER 1A"/>
    <property type="match status" value="1"/>
</dbReference>
<gene>
    <name evidence="9" type="ORF">SCLCIDRAFT_1209891</name>
</gene>
<evidence type="ECO:0000256" key="1">
    <source>
        <dbReference type="ARBA" id="ARBA00004325"/>
    </source>
</evidence>
<dbReference type="Pfam" id="PF04588">
    <property type="entry name" value="HIG_1_N"/>
    <property type="match status" value="1"/>
</dbReference>
<dbReference type="STRING" id="1036808.A0A0C3AS50"/>
<reference evidence="9 10" key="1">
    <citation type="submission" date="2014-04" db="EMBL/GenBank/DDBJ databases">
        <authorList>
            <consortium name="DOE Joint Genome Institute"/>
            <person name="Kuo A."/>
            <person name="Kohler A."/>
            <person name="Nagy L.G."/>
            <person name="Floudas D."/>
            <person name="Copeland A."/>
            <person name="Barry K.W."/>
            <person name="Cichocki N."/>
            <person name="Veneault-Fourrey C."/>
            <person name="LaButti K."/>
            <person name="Lindquist E.A."/>
            <person name="Lipzen A."/>
            <person name="Lundell T."/>
            <person name="Morin E."/>
            <person name="Murat C."/>
            <person name="Sun H."/>
            <person name="Tunlid A."/>
            <person name="Henrissat B."/>
            <person name="Grigoriev I.V."/>
            <person name="Hibbett D.S."/>
            <person name="Martin F."/>
            <person name="Nordberg H.P."/>
            <person name="Cantor M.N."/>
            <person name="Hua S.X."/>
        </authorList>
    </citation>
    <scope>NUCLEOTIDE SEQUENCE [LARGE SCALE GENOMIC DNA]</scope>
    <source>
        <strain evidence="9 10">Foug A</strain>
    </source>
</reference>
<dbReference type="InterPro" id="IPR050355">
    <property type="entry name" value="RCF1"/>
</dbReference>
<dbReference type="InterPro" id="IPR007667">
    <property type="entry name" value="Hypoxia_induced_domain"/>
</dbReference>
<organism evidence="9 10">
    <name type="scientific">Scleroderma citrinum Foug A</name>
    <dbReference type="NCBI Taxonomy" id="1036808"/>
    <lineage>
        <taxon>Eukaryota</taxon>
        <taxon>Fungi</taxon>
        <taxon>Dikarya</taxon>
        <taxon>Basidiomycota</taxon>
        <taxon>Agaricomycotina</taxon>
        <taxon>Agaricomycetes</taxon>
        <taxon>Agaricomycetidae</taxon>
        <taxon>Boletales</taxon>
        <taxon>Sclerodermatineae</taxon>
        <taxon>Sclerodermataceae</taxon>
        <taxon>Scleroderma</taxon>
    </lineage>
</organism>
<keyword evidence="10" id="KW-1185">Reference proteome</keyword>
<evidence type="ECO:0000256" key="7">
    <source>
        <dbReference type="SAM" id="Phobius"/>
    </source>
</evidence>
<dbReference type="AlphaFoldDB" id="A0A0C3AS50"/>
<dbReference type="InParanoid" id="A0A0C3AS50"/>
<comment type="subcellular location">
    <subcellularLocation>
        <location evidence="1">Mitochondrion membrane</location>
    </subcellularLocation>
</comment>
<protein>
    <recommendedName>
        <fullName evidence="8">HIG1 domain-containing protein</fullName>
    </recommendedName>
</protein>
<evidence type="ECO:0000256" key="5">
    <source>
        <dbReference type="ARBA" id="ARBA00023136"/>
    </source>
</evidence>
<feature type="compositionally biased region" description="Polar residues" evidence="6">
    <location>
        <begin position="151"/>
        <end position="161"/>
    </location>
</feature>
<keyword evidence="3 7" id="KW-1133">Transmembrane helix</keyword>
<feature type="compositionally biased region" description="Basic and acidic residues" evidence="6">
    <location>
        <begin position="118"/>
        <end position="130"/>
    </location>
</feature>
<dbReference type="Proteomes" id="UP000053989">
    <property type="component" value="Unassembled WGS sequence"/>
</dbReference>
<reference evidence="10" key="2">
    <citation type="submission" date="2015-01" db="EMBL/GenBank/DDBJ databases">
        <title>Evolutionary Origins and Diversification of the Mycorrhizal Mutualists.</title>
        <authorList>
            <consortium name="DOE Joint Genome Institute"/>
            <consortium name="Mycorrhizal Genomics Consortium"/>
            <person name="Kohler A."/>
            <person name="Kuo A."/>
            <person name="Nagy L.G."/>
            <person name="Floudas D."/>
            <person name="Copeland A."/>
            <person name="Barry K.W."/>
            <person name="Cichocki N."/>
            <person name="Veneault-Fourrey C."/>
            <person name="LaButti K."/>
            <person name="Lindquist E.A."/>
            <person name="Lipzen A."/>
            <person name="Lundell T."/>
            <person name="Morin E."/>
            <person name="Murat C."/>
            <person name="Riley R."/>
            <person name="Ohm R."/>
            <person name="Sun H."/>
            <person name="Tunlid A."/>
            <person name="Henrissat B."/>
            <person name="Grigoriev I.V."/>
            <person name="Hibbett D.S."/>
            <person name="Martin F."/>
        </authorList>
    </citation>
    <scope>NUCLEOTIDE SEQUENCE [LARGE SCALE GENOMIC DNA]</scope>
    <source>
        <strain evidence="10">Foug A</strain>
    </source>
</reference>
<dbReference type="Gene3D" id="6.10.140.1320">
    <property type="match status" value="1"/>
</dbReference>
<dbReference type="PROSITE" id="PS51503">
    <property type="entry name" value="HIG1"/>
    <property type="match status" value="1"/>
</dbReference>
<feature type="domain" description="HIG1" evidence="8">
    <location>
        <begin position="6"/>
        <end position="97"/>
    </location>
</feature>
<evidence type="ECO:0000256" key="6">
    <source>
        <dbReference type="SAM" id="MobiDB-lite"/>
    </source>
</evidence>
<feature type="region of interest" description="Disordered" evidence="6">
    <location>
        <begin position="118"/>
        <end position="161"/>
    </location>
</feature>
<evidence type="ECO:0000256" key="2">
    <source>
        <dbReference type="ARBA" id="ARBA00022692"/>
    </source>
</evidence>
<evidence type="ECO:0000256" key="4">
    <source>
        <dbReference type="ARBA" id="ARBA00023128"/>
    </source>
</evidence>
<evidence type="ECO:0000313" key="9">
    <source>
        <dbReference type="EMBL" id="KIM67762.1"/>
    </source>
</evidence>
<keyword evidence="2 7" id="KW-0812">Transmembrane</keyword>
<feature type="transmembrane region" description="Helical" evidence="7">
    <location>
        <begin position="34"/>
        <end position="53"/>
    </location>
</feature>
<evidence type="ECO:0000256" key="3">
    <source>
        <dbReference type="ARBA" id="ARBA00022989"/>
    </source>
</evidence>